<name>A0A940MPD8_9PROT</name>
<accession>A0A940MPD8</accession>
<gene>
    <name evidence="1" type="ORF">J5Y10_01875</name>
</gene>
<dbReference type="AlphaFoldDB" id="A0A940MPD8"/>
<proteinExistence type="predicted"/>
<protein>
    <submittedName>
        <fullName evidence="1">Uncharacterized protein</fullName>
    </submittedName>
</protein>
<evidence type="ECO:0000313" key="1">
    <source>
        <dbReference type="EMBL" id="MBP0491523.1"/>
    </source>
</evidence>
<dbReference type="Proteomes" id="UP000677537">
    <property type="component" value="Unassembled WGS sequence"/>
</dbReference>
<evidence type="ECO:0000313" key="2">
    <source>
        <dbReference type="Proteomes" id="UP000677537"/>
    </source>
</evidence>
<sequence>MPTEIQRLRQDLAADAALRERLAPALGASADPGAASALLRAAGYAIPAEQLPLAAPGPRALGKADLDKVAGGVMPLKNHTSPFNDLF</sequence>
<reference evidence="1" key="1">
    <citation type="submission" date="2021-03" db="EMBL/GenBank/DDBJ databases">
        <authorList>
            <person name="So Y."/>
        </authorList>
    </citation>
    <scope>NUCLEOTIDE SEQUENCE</scope>
    <source>
        <strain evidence="1">SG15</strain>
    </source>
</reference>
<keyword evidence="2" id="KW-1185">Reference proteome</keyword>
<dbReference type="EMBL" id="JAGIZA010000001">
    <property type="protein sequence ID" value="MBP0491523.1"/>
    <property type="molecule type" value="Genomic_DNA"/>
</dbReference>
<organism evidence="1 2">
    <name type="scientific">Roseomonas indoligenes</name>
    <dbReference type="NCBI Taxonomy" id="2820811"/>
    <lineage>
        <taxon>Bacteria</taxon>
        <taxon>Pseudomonadati</taxon>
        <taxon>Pseudomonadota</taxon>
        <taxon>Alphaproteobacteria</taxon>
        <taxon>Acetobacterales</taxon>
        <taxon>Roseomonadaceae</taxon>
        <taxon>Roseomonas</taxon>
    </lineage>
</organism>
<comment type="caution">
    <text evidence="1">The sequence shown here is derived from an EMBL/GenBank/DDBJ whole genome shotgun (WGS) entry which is preliminary data.</text>
</comment>
<dbReference type="RefSeq" id="WP_209370008.1">
    <property type="nucleotide sequence ID" value="NZ_JAGIZA010000001.1"/>
</dbReference>